<dbReference type="Proteomes" id="UP000601435">
    <property type="component" value="Unassembled WGS sequence"/>
</dbReference>
<feature type="non-terminal residue" evidence="3">
    <location>
        <position position="1"/>
    </location>
</feature>
<keyword evidence="1" id="KW-0175">Coiled coil</keyword>
<evidence type="ECO:0000313" key="4">
    <source>
        <dbReference type="Proteomes" id="UP000601435"/>
    </source>
</evidence>
<dbReference type="AlphaFoldDB" id="A0A812XHB0"/>
<dbReference type="EMBL" id="CAJNJA010036705">
    <property type="protein sequence ID" value="CAE7723808.1"/>
    <property type="molecule type" value="Genomic_DNA"/>
</dbReference>
<protein>
    <submittedName>
        <fullName evidence="3">Uncharacterized protein</fullName>
    </submittedName>
</protein>
<name>A0A812XHB0_9DINO</name>
<feature type="coiled-coil region" evidence="1">
    <location>
        <begin position="373"/>
        <end position="400"/>
    </location>
</feature>
<accession>A0A812XHB0</accession>
<reference evidence="3" key="1">
    <citation type="submission" date="2021-02" db="EMBL/GenBank/DDBJ databases">
        <authorList>
            <person name="Dougan E. K."/>
            <person name="Rhodes N."/>
            <person name="Thang M."/>
            <person name="Chan C."/>
        </authorList>
    </citation>
    <scope>NUCLEOTIDE SEQUENCE</scope>
</reference>
<organism evidence="3 4">
    <name type="scientific">Symbiodinium necroappetens</name>
    <dbReference type="NCBI Taxonomy" id="1628268"/>
    <lineage>
        <taxon>Eukaryota</taxon>
        <taxon>Sar</taxon>
        <taxon>Alveolata</taxon>
        <taxon>Dinophyceae</taxon>
        <taxon>Suessiales</taxon>
        <taxon>Symbiodiniaceae</taxon>
        <taxon>Symbiodinium</taxon>
    </lineage>
</organism>
<evidence type="ECO:0000313" key="3">
    <source>
        <dbReference type="EMBL" id="CAE7723808.1"/>
    </source>
</evidence>
<keyword evidence="4" id="KW-1185">Reference proteome</keyword>
<feature type="region of interest" description="Disordered" evidence="2">
    <location>
        <begin position="299"/>
        <end position="327"/>
    </location>
</feature>
<gene>
    <name evidence="3" type="ORF">SNEC2469_LOCUS20878</name>
</gene>
<evidence type="ECO:0000256" key="1">
    <source>
        <dbReference type="SAM" id="Coils"/>
    </source>
</evidence>
<feature type="compositionally biased region" description="Basic and acidic residues" evidence="2">
    <location>
        <begin position="308"/>
        <end position="327"/>
    </location>
</feature>
<comment type="caution">
    <text evidence="3">The sequence shown here is derived from an EMBL/GenBank/DDBJ whole genome shotgun (WGS) entry which is preliminary data.</text>
</comment>
<feature type="coiled-coil region" evidence="1">
    <location>
        <begin position="142"/>
        <end position="200"/>
    </location>
</feature>
<dbReference type="OrthoDB" id="10411116at2759"/>
<proteinExistence type="predicted"/>
<feature type="region of interest" description="Disordered" evidence="2">
    <location>
        <begin position="1"/>
        <end position="23"/>
    </location>
</feature>
<feature type="compositionally biased region" description="Basic and acidic residues" evidence="2">
    <location>
        <begin position="11"/>
        <end position="23"/>
    </location>
</feature>
<sequence length="432" mass="47076">SPRNTFLMMPRTDKVKRESSERVGRAKVLEQEATHVINAAKKVAEEAKATCERDHGSLDPTLLKETEAALKPHLQALLDQLKVLETSGLGDAMRAVETRIRRTHVAATDAATKIKVLIPTVMRVQQEKLSEQRDEKLLKEMLASIMEKFHEAEDLVEKAEITSAMIEHAGDDLAEAQKAAEQTEESAKQAAAAVKEALAAIGLKLGMLKQFESDQGRLKAADSLGTFSEKLRVANQKLLPLLAAQDTFKAQVEAKNLSDEMEAKLMPAEVEVERAETIAVPLLNFAEAALAAGQAAAEATVTPKAKAKTKEKESSKPAKKKGETHELPTAEVVALAAKHASEAAVNLQGVQKLLDQKRSNQQVLFSTPMKKVLERVETRIKSAQKKLDRIKIAQKELRERETSTASVSDVAEKMDSVAKAAPSAAVAKLEIR</sequence>
<evidence type="ECO:0000256" key="2">
    <source>
        <dbReference type="SAM" id="MobiDB-lite"/>
    </source>
</evidence>
<feature type="non-terminal residue" evidence="3">
    <location>
        <position position="432"/>
    </location>
</feature>